<keyword evidence="3 6" id="KW-0813">Transport</keyword>
<evidence type="ECO:0000256" key="2">
    <source>
        <dbReference type="ARBA" id="ARBA00015915"/>
    </source>
</evidence>
<dbReference type="GO" id="GO:0007155">
    <property type="term" value="P:cell adhesion"/>
    <property type="evidence" value="ECO:0007669"/>
    <property type="project" value="InterPro"/>
</dbReference>
<dbReference type="EMBL" id="JABVCQ010000026">
    <property type="protein sequence ID" value="MBB1126806.1"/>
    <property type="molecule type" value="Genomic_DNA"/>
</dbReference>
<name>A0A839HI86_9GAMM</name>
<feature type="region of interest" description="Disordered" evidence="7">
    <location>
        <begin position="126"/>
        <end position="145"/>
    </location>
</feature>
<proteinExistence type="inferred from homology"/>
<evidence type="ECO:0000256" key="5">
    <source>
        <dbReference type="ARBA" id="ARBA00022906"/>
    </source>
</evidence>
<dbReference type="PRINTS" id="PR00691">
    <property type="entry name" value="ADHESINB"/>
</dbReference>
<evidence type="ECO:0000256" key="1">
    <source>
        <dbReference type="ARBA" id="ARBA00011028"/>
    </source>
</evidence>
<sequence length="318" mass="35043">MSCQRAALRRCHSWLLILLTTTGLGITRPLLANPPVSVVVSVAPLQTIVERVGGEQVTVTTMVRPGQSPHTYDPTPQQITALAQARVYVRIGVPFETAWLQRFQAVNPTLTILDARAGINLRHHAQPAPAAHDTNDDLHNKSNHHTDAPTAELDVHLWTSPRLVRSIAQQVRQQLAALDPAHTADYQRRQRAFDAELAQLDTTIAAKLRPLRHRTFFVYHPAWGYFADAYDLTQVAIEHEGKEPSARHLAQVIELAKQSGGRVIFVQPQINPRFAEQVAQAIGGRVATIDPLTPDYAATLLHMTDVLLEADTFAGGAP</sequence>
<comment type="similarity">
    <text evidence="1 6">Belongs to the bacterial solute-binding protein 9 family.</text>
</comment>
<dbReference type="AlphaFoldDB" id="A0A839HI86"/>
<dbReference type="PANTHER" id="PTHR42953:SF3">
    <property type="entry name" value="HIGH-AFFINITY ZINC UPTAKE SYSTEM PROTEIN ZNUA"/>
    <property type="match status" value="1"/>
</dbReference>
<keyword evidence="9" id="KW-1185">Reference proteome</keyword>
<protein>
    <recommendedName>
        <fullName evidence="2">High-affinity zinc uptake system protein ZnuA</fullName>
    </recommendedName>
</protein>
<comment type="caution">
    <text evidence="8">The sequence shown here is derived from an EMBL/GenBank/DDBJ whole genome shotgun (WGS) entry which is preliminary data.</text>
</comment>
<evidence type="ECO:0000256" key="6">
    <source>
        <dbReference type="RuleBase" id="RU003512"/>
    </source>
</evidence>
<evidence type="ECO:0000313" key="9">
    <source>
        <dbReference type="Proteomes" id="UP000548632"/>
    </source>
</evidence>
<gene>
    <name evidence="8" type="ORF">HUK38_11285</name>
</gene>
<evidence type="ECO:0000313" key="8">
    <source>
        <dbReference type="EMBL" id="MBB1126806.1"/>
    </source>
</evidence>
<dbReference type="GO" id="GO:0006829">
    <property type="term" value="P:zinc ion transport"/>
    <property type="evidence" value="ECO:0007669"/>
    <property type="project" value="UniProtKB-KW"/>
</dbReference>
<dbReference type="Proteomes" id="UP000548632">
    <property type="component" value="Unassembled WGS sequence"/>
</dbReference>
<keyword evidence="5" id="KW-0864">Zinc transport</keyword>
<evidence type="ECO:0000256" key="4">
    <source>
        <dbReference type="ARBA" id="ARBA00022729"/>
    </source>
</evidence>
<dbReference type="PANTHER" id="PTHR42953">
    <property type="entry name" value="HIGH-AFFINITY ZINC UPTAKE SYSTEM PROTEIN ZNUA-RELATED"/>
    <property type="match status" value="1"/>
</dbReference>
<evidence type="ECO:0000256" key="3">
    <source>
        <dbReference type="ARBA" id="ARBA00022448"/>
    </source>
</evidence>
<keyword evidence="5" id="KW-0862">Zinc</keyword>
<evidence type="ECO:0000256" key="7">
    <source>
        <dbReference type="SAM" id="MobiDB-lite"/>
    </source>
</evidence>
<dbReference type="SUPFAM" id="SSF53807">
    <property type="entry name" value="Helical backbone' metal receptor"/>
    <property type="match status" value="1"/>
</dbReference>
<accession>A0A839HI86</accession>
<dbReference type="InterPro" id="IPR006127">
    <property type="entry name" value="ZnuA-like"/>
</dbReference>
<dbReference type="InterPro" id="IPR050492">
    <property type="entry name" value="Bact_metal-bind_prot9"/>
</dbReference>
<dbReference type="Gene3D" id="3.40.50.1980">
    <property type="entry name" value="Nitrogenase molybdenum iron protein domain"/>
    <property type="match status" value="2"/>
</dbReference>
<dbReference type="PRINTS" id="PR00690">
    <property type="entry name" value="ADHESNFAMILY"/>
</dbReference>
<dbReference type="InterPro" id="IPR006128">
    <property type="entry name" value="Lipoprotein_PsaA-like"/>
</dbReference>
<dbReference type="Pfam" id="PF01297">
    <property type="entry name" value="ZnuA"/>
    <property type="match status" value="1"/>
</dbReference>
<reference evidence="8 9" key="1">
    <citation type="journal article" date="2020" name="Arch. Microbiol.">
        <title>The genome sequence of the giant phototrophic gammaproteobacterium Thiospirillum jenense gives insight into its physiological properties and phylogenetic relationships.</title>
        <authorList>
            <person name="Imhoff J.F."/>
            <person name="Meyer T.E."/>
            <person name="Kyndt J.A."/>
        </authorList>
    </citation>
    <scope>NUCLEOTIDE SEQUENCE [LARGE SCALE GENOMIC DNA]</scope>
    <source>
        <strain evidence="8 9">DSM 216</strain>
    </source>
</reference>
<keyword evidence="5" id="KW-0406">Ion transport</keyword>
<dbReference type="GO" id="GO:0046872">
    <property type="term" value="F:metal ion binding"/>
    <property type="evidence" value="ECO:0007669"/>
    <property type="project" value="InterPro"/>
</dbReference>
<organism evidence="8 9">
    <name type="scientific">Thiospirillum jenense</name>
    <dbReference type="NCBI Taxonomy" id="1653858"/>
    <lineage>
        <taxon>Bacteria</taxon>
        <taxon>Pseudomonadati</taxon>
        <taxon>Pseudomonadota</taxon>
        <taxon>Gammaproteobacteria</taxon>
        <taxon>Chromatiales</taxon>
        <taxon>Chromatiaceae</taxon>
        <taxon>Thiospirillum</taxon>
    </lineage>
</organism>
<dbReference type="InterPro" id="IPR006129">
    <property type="entry name" value="AdhesinB"/>
</dbReference>
<feature type="compositionally biased region" description="Basic and acidic residues" evidence="7">
    <location>
        <begin position="133"/>
        <end position="145"/>
    </location>
</feature>
<keyword evidence="4" id="KW-0732">Signal</keyword>